<comment type="caution">
    <text evidence="2">The sequence shown here is derived from an EMBL/GenBank/DDBJ whole genome shotgun (WGS) entry which is preliminary data.</text>
</comment>
<keyword evidence="1" id="KW-1133">Transmembrane helix</keyword>
<keyword evidence="1" id="KW-0812">Transmembrane</keyword>
<keyword evidence="3" id="KW-1185">Reference proteome</keyword>
<sequence>MTTRMTIFFVIIISFVVVISIIYSQLQKKAYKRTYNRICNTIDNEQILNVWIERKISIRRNNFKPTTIKSHDSIVIETVDPMNNEVSKKKFLMSHLHIKRKTNMNKLIYRDFNKQVIYLSYEHMKVREEIQSR</sequence>
<accession>A0ABU0E770</accession>
<evidence type="ECO:0000313" key="2">
    <source>
        <dbReference type="EMBL" id="MDQ0362554.1"/>
    </source>
</evidence>
<protein>
    <submittedName>
        <fullName evidence="2">Uncharacterized protein</fullName>
    </submittedName>
</protein>
<feature type="transmembrane region" description="Helical" evidence="1">
    <location>
        <begin position="6"/>
        <end position="23"/>
    </location>
</feature>
<keyword evidence="1" id="KW-0472">Membrane</keyword>
<organism evidence="2 3">
    <name type="scientific">Breznakia pachnodae</name>
    <dbReference type="NCBI Taxonomy" id="265178"/>
    <lineage>
        <taxon>Bacteria</taxon>
        <taxon>Bacillati</taxon>
        <taxon>Bacillota</taxon>
        <taxon>Erysipelotrichia</taxon>
        <taxon>Erysipelotrichales</taxon>
        <taxon>Erysipelotrichaceae</taxon>
        <taxon>Breznakia</taxon>
    </lineage>
</organism>
<dbReference type="RefSeq" id="WP_307410277.1">
    <property type="nucleotide sequence ID" value="NZ_JAUSUR010000007.1"/>
</dbReference>
<dbReference type="EMBL" id="JAUSUR010000007">
    <property type="protein sequence ID" value="MDQ0362554.1"/>
    <property type="molecule type" value="Genomic_DNA"/>
</dbReference>
<proteinExistence type="predicted"/>
<dbReference type="Proteomes" id="UP001230220">
    <property type="component" value="Unassembled WGS sequence"/>
</dbReference>
<evidence type="ECO:0000313" key="3">
    <source>
        <dbReference type="Proteomes" id="UP001230220"/>
    </source>
</evidence>
<evidence type="ECO:0000256" key="1">
    <source>
        <dbReference type="SAM" id="Phobius"/>
    </source>
</evidence>
<reference evidence="2 3" key="1">
    <citation type="submission" date="2023-07" db="EMBL/GenBank/DDBJ databases">
        <title>Genomic Encyclopedia of Type Strains, Phase IV (KMG-IV): sequencing the most valuable type-strain genomes for metagenomic binning, comparative biology and taxonomic classification.</title>
        <authorList>
            <person name="Goeker M."/>
        </authorList>
    </citation>
    <scope>NUCLEOTIDE SEQUENCE [LARGE SCALE GENOMIC DNA]</scope>
    <source>
        <strain evidence="2 3">DSM 16784</strain>
    </source>
</reference>
<name>A0ABU0E770_9FIRM</name>
<gene>
    <name evidence="2" type="ORF">J2S15_003308</name>
</gene>